<proteinExistence type="inferred from homology"/>
<evidence type="ECO:0000256" key="13">
    <source>
        <dbReference type="ARBA" id="ARBA00022989"/>
    </source>
</evidence>
<dbReference type="PANTHER" id="PTHR46382">
    <property type="entry name" value="PHOSPHATIDATE CYTIDYLYLTRANSFERASE"/>
    <property type="match status" value="1"/>
</dbReference>
<gene>
    <name evidence="20" type="primary">cdsA</name>
    <name evidence="20" type="ordered locus">azo1904</name>
</gene>
<dbReference type="GO" id="GO:0005886">
    <property type="term" value="C:plasma membrane"/>
    <property type="evidence" value="ECO:0007669"/>
    <property type="project" value="UniProtKB-SubCell"/>
</dbReference>
<organism evidence="20 21">
    <name type="scientific">Azoarcus sp. (strain BH72)</name>
    <dbReference type="NCBI Taxonomy" id="418699"/>
    <lineage>
        <taxon>Bacteria</taxon>
        <taxon>Pseudomonadati</taxon>
        <taxon>Pseudomonadota</taxon>
        <taxon>Betaproteobacteria</taxon>
        <taxon>Rhodocyclales</taxon>
        <taxon>Zoogloeaceae</taxon>
        <taxon>Azoarcus</taxon>
    </lineage>
</organism>
<keyword evidence="21" id="KW-1185">Reference proteome</keyword>
<feature type="transmembrane region" description="Helical" evidence="19">
    <location>
        <begin position="53"/>
        <end position="74"/>
    </location>
</feature>
<dbReference type="Proteomes" id="UP000002588">
    <property type="component" value="Chromosome"/>
</dbReference>
<comment type="pathway">
    <text evidence="4">Lipid metabolism.</text>
</comment>
<evidence type="ECO:0000256" key="2">
    <source>
        <dbReference type="ARBA" id="ARBA00004651"/>
    </source>
</evidence>
<feature type="transmembrane region" description="Helical" evidence="19">
    <location>
        <begin position="203"/>
        <end position="224"/>
    </location>
</feature>
<comment type="similarity">
    <text evidence="5 18">Belongs to the CDS family.</text>
</comment>
<dbReference type="KEGG" id="azo:azo1904"/>
<name>A1K6R6_AZOSB</name>
<keyword evidence="11 18" id="KW-0812">Transmembrane</keyword>
<keyword evidence="13 19" id="KW-1133">Transmembrane helix</keyword>
<evidence type="ECO:0000256" key="6">
    <source>
        <dbReference type="ARBA" id="ARBA00012487"/>
    </source>
</evidence>
<feature type="transmembrane region" description="Helical" evidence="19">
    <location>
        <begin position="109"/>
        <end position="131"/>
    </location>
</feature>
<feature type="transmembrane region" description="Helical" evidence="19">
    <location>
        <begin position="81"/>
        <end position="103"/>
    </location>
</feature>
<keyword evidence="10 18" id="KW-0808">Transferase</keyword>
<protein>
    <recommendedName>
        <fullName evidence="7 18">Phosphatidate cytidylyltransferase</fullName>
        <ecNumber evidence="6 18">2.7.7.41</ecNumber>
    </recommendedName>
</protein>
<evidence type="ECO:0000256" key="11">
    <source>
        <dbReference type="ARBA" id="ARBA00022692"/>
    </source>
</evidence>
<keyword evidence="15 19" id="KW-0472">Membrane</keyword>
<evidence type="ECO:0000256" key="12">
    <source>
        <dbReference type="ARBA" id="ARBA00022695"/>
    </source>
</evidence>
<dbReference type="GO" id="GO:0004605">
    <property type="term" value="F:phosphatidate cytidylyltransferase activity"/>
    <property type="evidence" value="ECO:0007669"/>
    <property type="project" value="UniProtKB-EC"/>
</dbReference>
<evidence type="ECO:0000256" key="16">
    <source>
        <dbReference type="ARBA" id="ARBA00023209"/>
    </source>
</evidence>
<dbReference type="GO" id="GO:0016024">
    <property type="term" value="P:CDP-diacylglycerol biosynthetic process"/>
    <property type="evidence" value="ECO:0007669"/>
    <property type="project" value="UniProtKB-UniPathway"/>
</dbReference>
<evidence type="ECO:0000313" key="21">
    <source>
        <dbReference type="Proteomes" id="UP000002588"/>
    </source>
</evidence>
<comment type="subcellular location">
    <subcellularLocation>
        <location evidence="2">Cell membrane</location>
        <topology evidence="2">Multi-pass membrane protein</topology>
    </subcellularLocation>
</comment>
<evidence type="ECO:0000256" key="1">
    <source>
        <dbReference type="ARBA" id="ARBA00001698"/>
    </source>
</evidence>
<accession>A1K6R6</accession>
<evidence type="ECO:0000256" key="8">
    <source>
        <dbReference type="ARBA" id="ARBA00022475"/>
    </source>
</evidence>
<keyword evidence="12 18" id="KW-0548">Nucleotidyltransferase</keyword>
<evidence type="ECO:0000256" key="18">
    <source>
        <dbReference type="RuleBase" id="RU003938"/>
    </source>
</evidence>
<dbReference type="AlphaFoldDB" id="A1K6R6"/>
<dbReference type="Pfam" id="PF01148">
    <property type="entry name" value="CTP_transf_1"/>
    <property type="match status" value="1"/>
</dbReference>
<evidence type="ECO:0000313" key="20">
    <source>
        <dbReference type="EMBL" id="CAL94521.1"/>
    </source>
</evidence>
<comment type="pathway">
    <text evidence="3 18">Phospholipid metabolism; CDP-diacylglycerol biosynthesis; CDP-diacylglycerol from sn-glycerol 3-phosphate: step 3/3.</text>
</comment>
<feature type="transmembrane region" description="Helical" evidence="19">
    <location>
        <begin position="138"/>
        <end position="159"/>
    </location>
</feature>
<evidence type="ECO:0000256" key="7">
    <source>
        <dbReference type="ARBA" id="ARBA00019373"/>
    </source>
</evidence>
<dbReference type="RefSeq" id="WP_011765637.1">
    <property type="nucleotide sequence ID" value="NC_008702.1"/>
</dbReference>
<keyword evidence="9" id="KW-0444">Lipid biosynthesis</keyword>
<feature type="transmembrane region" description="Helical" evidence="19">
    <location>
        <begin position="179"/>
        <end position="196"/>
    </location>
</feature>
<evidence type="ECO:0000256" key="15">
    <source>
        <dbReference type="ARBA" id="ARBA00023136"/>
    </source>
</evidence>
<dbReference type="HOGENOM" id="CLU_037294_1_2_4"/>
<dbReference type="EMBL" id="AM406670">
    <property type="protein sequence ID" value="CAL94521.1"/>
    <property type="molecule type" value="Genomic_DNA"/>
</dbReference>
<evidence type="ECO:0000256" key="14">
    <source>
        <dbReference type="ARBA" id="ARBA00023098"/>
    </source>
</evidence>
<dbReference type="UniPathway" id="UPA00557">
    <property type="reaction ID" value="UER00614"/>
</dbReference>
<keyword evidence="14" id="KW-0443">Lipid metabolism</keyword>
<dbReference type="STRING" id="62928.azo1904"/>
<evidence type="ECO:0000256" key="9">
    <source>
        <dbReference type="ARBA" id="ARBA00022516"/>
    </source>
</evidence>
<evidence type="ECO:0000256" key="19">
    <source>
        <dbReference type="SAM" id="Phobius"/>
    </source>
</evidence>
<dbReference type="PROSITE" id="PS01315">
    <property type="entry name" value="CDS"/>
    <property type="match status" value="1"/>
</dbReference>
<evidence type="ECO:0000256" key="3">
    <source>
        <dbReference type="ARBA" id="ARBA00005119"/>
    </source>
</evidence>
<evidence type="ECO:0000256" key="4">
    <source>
        <dbReference type="ARBA" id="ARBA00005189"/>
    </source>
</evidence>
<sequence>MLKTRVITALVLLCGLLGALFLLPAALWLGFAAVVCAAAAWEWGALAGFSPTLRTAFTAFAGLVSALIGLAAGFGHDTPQAAALLPLYVCSALFWLVAIPPWLARKWRISGAGAGIAIGLVVLVPATLALAHLRHLGPWVLLAAMSVAWVADIAAYFAGRAFGRHKLAPQISPGKTWEGAVGATLGVVVFGLILVASTGALPLTAAVLATLVPMLVALTAVSIVGDLFESLLKRQAGLKDSGALLPGHGGVLDRIDSLTSTLPLLGLAALWLAR</sequence>
<evidence type="ECO:0000256" key="5">
    <source>
        <dbReference type="ARBA" id="ARBA00010185"/>
    </source>
</evidence>
<evidence type="ECO:0000256" key="10">
    <source>
        <dbReference type="ARBA" id="ARBA00022679"/>
    </source>
</evidence>
<reference evidence="20 21" key="1">
    <citation type="journal article" date="2006" name="Nat. Biotechnol.">
        <title>Complete genome of the mutualistic, N2-fixing grass endophyte Azoarcus sp. strain BH72.</title>
        <authorList>
            <person name="Krause A."/>
            <person name="Ramakumar A."/>
            <person name="Bartels D."/>
            <person name="Battistoni F."/>
            <person name="Bekel T."/>
            <person name="Boch J."/>
            <person name="Boehm M."/>
            <person name="Friedrich F."/>
            <person name="Hurek T."/>
            <person name="Krause L."/>
            <person name="Linke B."/>
            <person name="McHardy A.C."/>
            <person name="Sarkar A."/>
            <person name="Schneiker S."/>
            <person name="Syed A.A."/>
            <person name="Thauer R."/>
            <person name="Vorhoelter F.-J."/>
            <person name="Weidner S."/>
            <person name="Puehler A."/>
            <person name="Reinhold-Hurek B."/>
            <person name="Kaiser O."/>
            <person name="Goesmann A."/>
        </authorList>
    </citation>
    <scope>NUCLEOTIDE SEQUENCE [LARGE SCALE GENOMIC DNA]</scope>
    <source>
        <strain evidence="20 21">BH72</strain>
    </source>
</reference>
<evidence type="ECO:0000256" key="17">
    <source>
        <dbReference type="ARBA" id="ARBA00023264"/>
    </source>
</evidence>
<keyword evidence="17" id="KW-1208">Phospholipid metabolism</keyword>
<keyword evidence="8" id="KW-1003">Cell membrane</keyword>
<dbReference type="eggNOG" id="COG0575">
    <property type="taxonomic scope" value="Bacteria"/>
</dbReference>
<comment type="catalytic activity">
    <reaction evidence="1 18">
        <text>a 1,2-diacyl-sn-glycero-3-phosphate + CTP + H(+) = a CDP-1,2-diacyl-sn-glycerol + diphosphate</text>
        <dbReference type="Rhea" id="RHEA:16229"/>
        <dbReference type="ChEBI" id="CHEBI:15378"/>
        <dbReference type="ChEBI" id="CHEBI:33019"/>
        <dbReference type="ChEBI" id="CHEBI:37563"/>
        <dbReference type="ChEBI" id="CHEBI:58332"/>
        <dbReference type="ChEBI" id="CHEBI:58608"/>
        <dbReference type="EC" id="2.7.7.41"/>
    </reaction>
</comment>
<dbReference type="PANTHER" id="PTHR46382:SF1">
    <property type="entry name" value="PHOSPHATIDATE CYTIDYLYLTRANSFERASE"/>
    <property type="match status" value="1"/>
</dbReference>
<dbReference type="InterPro" id="IPR000374">
    <property type="entry name" value="PC_trans"/>
</dbReference>
<dbReference type="EC" id="2.7.7.41" evidence="6 18"/>
<keyword evidence="16" id="KW-0594">Phospholipid biosynthesis</keyword>